<dbReference type="PANTHER" id="PTHR22762">
    <property type="entry name" value="ALPHA-GLUCOSIDASE"/>
    <property type="match status" value="1"/>
</dbReference>
<comment type="similarity">
    <text evidence="3 10">Belongs to the glycosyl hydrolase 31 family.</text>
</comment>
<dbReference type="RefSeq" id="XP_003738984.1">
    <property type="nucleotide sequence ID" value="XM_003738936.2"/>
</dbReference>
<comment type="subcellular location">
    <subcellularLocation>
        <location evidence="1">Endoplasmic reticulum</location>
    </subcellularLocation>
</comment>
<dbReference type="AlphaFoldDB" id="A0AAJ6QNR0"/>
<dbReference type="GO" id="GO:0005783">
    <property type="term" value="C:endoplasmic reticulum"/>
    <property type="evidence" value="ECO:0007669"/>
    <property type="project" value="UniProtKB-SubCell"/>
</dbReference>
<evidence type="ECO:0000259" key="13">
    <source>
        <dbReference type="Pfam" id="PF01055"/>
    </source>
</evidence>
<gene>
    <name evidence="17" type="primary">LOC100905318</name>
</gene>
<dbReference type="Gene3D" id="2.60.40.1180">
    <property type="entry name" value="Golgi alpha-mannosidase II"/>
    <property type="match status" value="2"/>
</dbReference>
<evidence type="ECO:0000256" key="7">
    <source>
        <dbReference type="ARBA" id="ARBA00023180"/>
    </source>
</evidence>
<evidence type="ECO:0000256" key="8">
    <source>
        <dbReference type="ARBA" id="ARBA00023295"/>
    </source>
</evidence>
<dbReference type="GO" id="GO:0006491">
    <property type="term" value="P:N-glycan processing"/>
    <property type="evidence" value="ECO:0007669"/>
    <property type="project" value="TreeGrafter"/>
</dbReference>
<dbReference type="Pfam" id="PF13802">
    <property type="entry name" value="Gal_mutarotas_2"/>
    <property type="match status" value="1"/>
</dbReference>
<evidence type="ECO:0000313" key="17">
    <source>
        <dbReference type="RefSeq" id="XP_003738984.1"/>
    </source>
</evidence>
<dbReference type="CTD" id="49953"/>
<protein>
    <recommendedName>
        <fullName evidence="9">Glucosidase II subunit alpha</fullName>
    </recommendedName>
</protein>
<dbReference type="GO" id="GO:0090599">
    <property type="term" value="F:alpha-glucosidase activity"/>
    <property type="evidence" value="ECO:0007669"/>
    <property type="project" value="UniProtKB-ARBA"/>
</dbReference>
<keyword evidence="16" id="KW-1185">Reference proteome</keyword>
<evidence type="ECO:0000256" key="10">
    <source>
        <dbReference type="RuleBase" id="RU361185"/>
    </source>
</evidence>
<evidence type="ECO:0000256" key="2">
    <source>
        <dbReference type="ARBA" id="ARBA00004833"/>
    </source>
</evidence>
<dbReference type="FunFam" id="3.20.20.80:FF:000039">
    <property type="entry name" value="Glucosidase, alpha neutral C"/>
    <property type="match status" value="1"/>
</dbReference>
<feature type="signal peptide" evidence="12">
    <location>
        <begin position="1"/>
        <end position="17"/>
    </location>
</feature>
<keyword evidence="4 12" id="KW-0732">Signal</keyword>
<accession>A0AAJ6QNR0</accession>
<proteinExistence type="inferred from homology"/>
<feature type="chain" id="PRO_5042541975" description="Glucosidase II subunit alpha" evidence="12">
    <location>
        <begin position="18"/>
        <end position="956"/>
    </location>
</feature>
<dbReference type="CDD" id="cd06603">
    <property type="entry name" value="GH31_GANC_GANAB_alpha"/>
    <property type="match status" value="1"/>
</dbReference>
<reference evidence="17" key="1">
    <citation type="submission" date="2025-08" db="UniProtKB">
        <authorList>
            <consortium name="RefSeq"/>
        </authorList>
    </citation>
    <scope>IDENTIFICATION</scope>
</reference>
<feature type="region of interest" description="Disordered" evidence="11">
    <location>
        <begin position="201"/>
        <end position="242"/>
    </location>
</feature>
<evidence type="ECO:0000259" key="14">
    <source>
        <dbReference type="Pfam" id="PF13802"/>
    </source>
</evidence>
<keyword evidence="5 10" id="KW-0378">Hydrolase</keyword>
<feature type="domain" description="Glycoside hydrolase family 31 N-terminal" evidence="14">
    <location>
        <begin position="77"/>
        <end position="343"/>
    </location>
</feature>
<dbReference type="InterPro" id="IPR013780">
    <property type="entry name" value="Glyco_hydro_b"/>
</dbReference>
<dbReference type="Pfam" id="PF21365">
    <property type="entry name" value="Glyco_hydro_31_3rd"/>
    <property type="match status" value="1"/>
</dbReference>
<dbReference type="Proteomes" id="UP000694867">
    <property type="component" value="Unplaced"/>
</dbReference>
<evidence type="ECO:0000256" key="1">
    <source>
        <dbReference type="ARBA" id="ARBA00004240"/>
    </source>
</evidence>
<feature type="compositionally biased region" description="Basic and acidic residues" evidence="11">
    <location>
        <begin position="201"/>
        <end position="227"/>
    </location>
</feature>
<dbReference type="SUPFAM" id="SSF51011">
    <property type="entry name" value="Glycosyl hydrolase domain"/>
    <property type="match status" value="1"/>
</dbReference>
<dbReference type="GeneID" id="100905318"/>
<dbReference type="InterPro" id="IPR017853">
    <property type="entry name" value="GH"/>
</dbReference>
<evidence type="ECO:0000256" key="9">
    <source>
        <dbReference type="ARBA" id="ARBA00042895"/>
    </source>
</evidence>
<dbReference type="CDD" id="cd14752">
    <property type="entry name" value="GH31_N"/>
    <property type="match status" value="1"/>
</dbReference>
<comment type="pathway">
    <text evidence="2">Glycan metabolism; N-glycan metabolism.</text>
</comment>
<dbReference type="GO" id="GO:0030246">
    <property type="term" value="F:carbohydrate binding"/>
    <property type="evidence" value="ECO:0007669"/>
    <property type="project" value="InterPro"/>
</dbReference>
<dbReference type="SUPFAM" id="SSF51445">
    <property type="entry name" value="(Trans)glycosidases"/>
    <property type="match status" value="1"/>
</dbReference>
<evidence type="ECO:0000256" key="3">
    <source>
        <dbReference type="ARBA" id="ARBA00007806"/>
    </source>
</evidence>
<keyword evidence="7" id="KW-0325">Glycoprotein</keyword>
<evidence type="ECO:0000256" key="11">
    <source>
        <dbReference type="SAM" id="MobiDB-lite"/>
    </source>
</evidence>
<feature type="domain" description="Glycosyl hydrolase family 31 C-terminal" evidence="15">
    <location>
        <begin position="740"/>
        <end position="827"/>
    </location>
</feature>
<dbReference type="Pfam" id="PF01055">
    <property type="entry name" value="Glyco_hydro_31_2nd"/>
    <property type="match status" value="1"/>
</dbReference>
<keyword evidence="8 10" id="KW-0326">Glycosidase</keyword>
<dbReference type="SUPFAM" id="SSF74650">
    <property type="entry name" value="Galactose mutarotase-like"/>
    <property type="match status" value="1"/>
</dbReference>
<dbReference type="Gene3D" id="2.60.40.1760">
    <property type="entry name" value="glycosyl hydrolase (family 31)"/>
    <property type="match status" value="1"/>
</dbReference>
<keyword evidence="6" id="KW-0256">Endoplasmic reticulum</keyword>
<dbReference type="GO" id="GO:0005975">
    <property type="term" value="P:carbohydrate metabolic process"/>
    <property type="evidence" value="ECO:0007669"/>
    <property type="project" value="InterPro"/>
</dbReference>
<dbReference type="FunFam" id="2.60.40.1180:FF:000023">
    <property type="entry name" value="neutral alpha-glucosidase AB isoform X2"/>
    <property type="match status" value="1"/>
</dbReference>
<dbReference type="InterPro" id="IPR000322">
    <property type="entry name" value="Glyco_hydro_31_TIM"/>
</dbReference>
<evidence type="ECO:0000313" key="16">
    <source>
        <dbReference type="Proteomes" id="UP000694867"/>
    </source>
</evidence>
<dbReference type="Gene3D" id="3.20.20.80">
    <property type="entry name" value="Glycosidases"/>
    <property type="match status" value="1"/>
</dbReference>
<dbReference type="PANTHER" id="PTHR22762:SF54">
    <property type="entry name" value="BCDNA.GH04962"/>
    <property type="match status" value="1"/>
</dbReference>
<feature type="domain" description="Glycoside hydrolase family 31 TIM barrel" evidence="13">
    <location>
        <begin position="403"/>
        <end position="731"/>
    </location>
</feature>
<evidence type="ECO:0000259" key="15">
    <source>
        <dbReference type="Pfam" id="PF21365"/>
    </source>
</evidence>
<organism evidence="16 17">
    <name type="scientific">Galendromus occidentalis</name>
    <name type="common">western predatory mite</name>
    <dbReference type="NCBI Taxonomy" id="34638"/>
    <lineage>
        <taxon>Eukaryota</taxon>
        <taxon>Metazoa</taxon>
        <taxon>Ecdysozoa</taxon>
        <taxon>Arthropoda</taxon>
        <taxon>Chelicerata</taxon>
        <taxon>Arachnida</taxon>
        <taxon>Acari</taxon>
        <taxon>Parasitiformes</taxon>
        <taxon>Mesostigmata</taxon>
        <taxon>Gamasina</taxon>
        <taxon>Phytoseioidea</taxon>
        <taxon>Phytoseiidae</taxon>
        <taxon>Typhlodrominae</taxon>
        <taxon>Galendromus</taxon>
    </lineage>
</organism>
<evidence type="ECO:0000256" key="12">
    <source>
        <dbReference type="SAM" id="SignalP"/>
    </source>
</evidence>
<name>A0AAJ6QNR0_9ACAR</name>
<dbReference type="KEGG" id="goe:100905318"/>
<evidence type="ECO:0000256" key="4">
    <source>
        <dbReference type="ARBA" id="ARBA00022729"/>
    </source>
</evidence>
<dbReference type="InterPro" id="IPR011013">
    <property type="entry name" value="Gal_mutarotase_sf_dom"/>
</dbReference>
<evidence type="ECO:0000256" key="5">
    <source>
        <dbReference type="ARBA" id="ARBA00022801"/>
    </source>
</evidence>
<dbReference type="InterPro" id="IPR048395">
    <property type="entry name" value="Glyco_hydro_31_C"/>
</dbReference>
<sequence>MWRLCIILGFFTLTTWGVDRSNFKTCEQSAFCRRNRRMQPGKSPFAASTSKAVQIDSENIALDLVNTLNQKEFTLYLKAYEGPSIRVMIDESDRSPFKRYVALPALQDRITQAPVTITSQGEEKMEASFGKNKEHRLVIFSDPFKIEVYSGETLVITANGRGLMKFEHYREREQKKADVEAEVHQEQTQEEDATKVSYNERGEKIVDGEAKKVEDGDPPEDGAKAAVDEPSAAETDGEDLDGAWEETFRAHTDSKERGPMSVGMDFTFEGFDFIYGLPEHADKFALSPTKGKTDPYRLYNLDVFEYETYNPMALYGAVPYMMAHNEKHTVAMLYLNPSETWVDIESPNGGMLSSMVGFVSNQKQESKRETHWFSETGILDIFFMVGPTPQDVAKQYSGITGVTPLPPLFSLAYHQSRWNYNDQDDVRDVDAGFDRHDIPYDVIWLDIEHTQGKRYFTWDPVRFSEPEQMITNLTAKGRRMVTIIDPHIKRDMNYFIHSEASANGFYIKDKSGVDYDGWCWPGSSSYLDFFNPAVRDFWADKFALDQYKGSTEQLFTWNDMNEPSVFNGPEVTMQKDCKHFGNLEHRDVHNMYGLMLHMATYEGHLRRSNKKLRPFVLTRSFFAGSQRYGAVWTGDNMAKWDHLRITIPMLLSLSVSGITFVGADVSGFFGNPDHEMTTRWYQMATWQPFFRGHAHHDTKRREPWLFDETTNSIVKDQLRMRYSMLPLWYTLFYENEQQAQPPMRPLWWNFPEDTEAFGLDDSHLVGDTLLVRPVLEQGATSVNIYFPGKDTVWYDISTRQKFLGGKTLVQPVTIHSIPVFQRGGSILFTKERVRRCSALQARDPYTLTVALDKAGTFANGTVYMDDEVSFDYRKRDLIYALAEYRQGVLSYQLLVGPGKFETPAWVERINIVGLTELPTKITDGEKLLEFSHSEHTVTIRKPAFHMDSQWSLKLHF</sequence>
<evidence type="ECO:0000256" key="6">
    <source>
        <dbReference type="ARBA" id="ARBA00022824"/>
    </source>
</evidence>
<dbReference type="InterPro" id="IPR025887">
    <property type="entry name" value="Glyco_hydro_31_N_dom"/>
</dbReference>